<protein>
    <recommendedName>
        <fullName evidence="1">Sm domain-containing protein</fullName>
    </recommendedName>
</protein>
<name>A0ABR1BZR2_NECAM</name>
<dbReference type="EMBL" id="JAVFWL010000001">
    <property type="protein sequence ID" value="KAK6730868.1"/>
    <property type="molecule type" value="Genomic_DNA"/>
</dbReference>
<dbReference type="PANTHER" id="PTHR21196">
    <property type="entry name" value="U7 SNRNA-ASSOCIATED SM-LIKE PROTEIN LSM10"/>
    <property type="match status" value="1"/>
</dbReference>
<dbReference type="SUPFAM" id="SSF50182">
    <property type="entry name" value="Sm-like ribonucleoproteins"/>
    <property type="match status" value="1"/>
</dbReference>
<evidence type="ECO:0000259" key="1">
    <source>
        <dbReference type="Pfam" id="PF01423"/>
    </source>
</evidence>
<gene>
    <name evidence="2" type="primary">Necator_chrI.g3502</name>
    <name evidence="2" type="ORF">RB195_007373</name>
</gene>
<feature type="domain" description="Sm" evidence="1">
    <location>
        <begin position="16"/>
        <end position="73"/>
    </location>
</feature>
<dbReference type="InterPro" id="IPR010920">
    <property type="entry name" value="LSM_dom_sf"/>
</dbReference>
<evidence type="ECO:0000313" key="2">
    <source>
        <dbReference type="EMBL" id="KAK6730868.1"/>
    </source>
</evidence>
<dbReference type="PANTHER" id="PTHR21196:SF1">
    <property type="entry name" value="U7 SNRNA-ASSOCIATED SM-LIKE PROTEIN LSM10"/>
    <property type="match status" value="1"/>
</dbReference>
<keyword evidence="3" id="KW-1185">Reference proteome</keyword>
<dbReference type="Pfam" id="PF01423">
    <property type="entry name" value="LSM"/>
    <property type="match status" value="1"/>
</dbReference>
<dbReference type="InterPro" id="IPR001163">
    <property type="entry name" value="Sm_dom_euk/arc"/>
</dbReference>
<dbReference type="InterPro" id="IPR052840">
    <property type="entry name" value="U7_snRNA_Sm-like"/>
</dbReference>
<evidence type="ECO:0000313" key="3">
    <source>
        <dbReference type="Proteomes" id="UP001303046"/>
    </source>
</evidence>
<dbReference type="Proteomes" id="UP001303046">
    <property type="component" value="Unassembled WGS sequence"/>
</dbReference>
<sequence length="101" mass="11601">MIPAERRFMTSGLVTFVQGLVGKKVFAELRAGVIAIGILIDCDHYLNLRIRNAIILRARKAERFEEFFVSGRHLRHWDKGYDEDYCQGSVSNKSSKLKKVD</sequence>
<organism evidence="2 3">
    <name type="scientific">Necator americanus</name>
    <name type="common">Human hookworm</name>
    <dbReference type="NCBI Taxonomy" id="51031"/>
    <lineage>
        <taxon>Eukaryota</taxon>
        <taxon>Metazoa</taxon>
        <taxon>Ecdysozoa</taxon>
        <taxon>Nematoda</taxon>
        <taxon>Chromadorea</taxon>
        <taxon>Rhabditida</taxon>
        <taxon>Rhabditina</taxon>
        <taxon>Rhabditomorpha</taxon>
        <taxon>Strongyloidea</taxon>
        <taxon>Ancylostomatidae</taxon>
        <taxon>Bunostominae</taxon>
        <taxon>Necator</taxon>
    </lineage>
</organism>
<proteinExistence type="predicted"/>
<reference evidence="2 3" key="1">
    <citation type="submission" date="2023-08" db="EMBL/GenBank/DDBJ databases">
        <title>A Necator americanus chromosomal reference genome.</title>
        <authorList>
            <person name="Ilik V."/>
            <person name="Petrzelkova K.J."/>
            <person name="Pardy F."/>
            <person name="Fuh T."/>
            <person name="Niatou-Singa F.S."/>
            <person name="Gouil Q."/>
            <person name="Baker L."/>
            <person name="Ritchie M.E."/>
            <person name="Jex A.R."/>
            <person name="Gazzola D."/>
            <person name="Li H."/>
            <person name="Toshio Fujiwara R."/>
            <person name="Zhan B."/>
            <person name="Aroian R.V."/>
            <person name="Pafco B."/>
            <person name="Schwarz E.M."/>
        </authorList>
    </citation>
    <scope>NUCLEOTIDE SEQUENCE [LARGE SCALE GENOMIC DNA]</scope>
    <source>
        <strain evidence="2 3">Aroian</strain>
        <tissue evidence="2">Whole animal</tissue>
    </source>
</reference>
<comment type="caution">
    <text evidence="2">The sequence shown here is derived from an EMBL/GenBank/DDBJ whole genome shotgun (WGS) entry which is preliminary data.</text>
</comment>
<accession>A0ABR1BZR2</accession>
<dbReference type="Gene3D" id="2.30.30.100">
    <property type="match status" value="1"/>
</dbReference>